<organism evidence="1 2">
    <name type="scientific">Nocardia uniformis</name>
    <dbReference type="NCBI Taxonomy" id="53432"/>
    <lineage>
        <taxon>Bacteria</taxon>
        <taxon>Bacillati</taxon>
        <taxon>Actinomycetota</taxon>
        <taxon>Actinomycetes</taxon>
        <taxon>Mycobacteriales</taxon>
        <taxon>Nocardiaceae</taxon>
        <taxon>Nocardia</taxon>
    </lineage>
</organism>
<proteinExistence type="predicted"/>
<gene>
    <name evidence="1" type="ORF">HLB23_24430</name>
</gene>
<sequence length="114" mass="13006">MKALVKHFHSPDVDPPTGIVDDDAVLIDFFAGPADSPGAESFSVLVCTPRWVTSELVQGQVVDGRHRLFVERIDLDAVQRHIREYVAQLDEPTWIELTDKIGRLGKWEFEDYRE</sequence>
<accession>A0A849C5B2</accession>
<evidence type="ECO:0000313" key="1">
    <source>
        <dbReference type="EMBL" id="NNH72968.1"/>
    </source>
</evidence>
<comment type="caution">
    <text evidence="1">The sequence shown here is derived from an EMBL/GenBank/DDBJ whole genome shotgun (WGS) entry which is preliminary data.</text>
</comment>
<dbReference type="InterPro" id="IPR028964">
    <property type="entry name" value="Imm8"/>
</dbReference>
<dbReference type="Proteomes" id="UP000586827">
    <property type="component" value="Unassembled WGS sequence"/>
</dbReference>
<protein>
    <recommendedName>
        <fullName evidence="3">Immunity protein 8 of polymorphic toxin system</fullName>
    </recommendedName>
</protein>
<evidence type="ECO:0000313" key="2">
    <source>
        <dbReference type="Proteomes" id="UP000586827"/>
    </source>
</evidence>
<name>A0A849C5B2_9NOCA</name>
<evidence type="ECO:0008006" key="3">
    <source>
        <dbReference type="Google" id="ProtNLM"/>
    </source>
</evidence>
<keyword evidence="2" id="KW-1185">Reference proteome</keyword>
<dbReference type="Pfam" id="PF15586">
    <property type="entry name" value="Imm8"/>
    <property type="match status" value="1"/>
</dbReference>
<reference evidence="1 2" key="1">
    <citation type="submission" date="2020-05" db="EMBL/GenBank/DDBJ databases">
        <title>MicrobeNet Type strains.</title>
        <authorList>
            <person name="Nicholson A.C."/>
        </authorList>
    </citation>
    <scope>NUCLEOTIDE SEQUENCE [LARGE SCALE GENOMIC DNA]</scope>
    <source>
        <strain evidence="1 2">JCM 3224</strain>
    </source>
</reference>
<dbReference type="EMBL" id="JABELX010000009">
    <property type="protein sequence ID" value="NNH72968.1"/>
    <property type="molecule type" value="Genomic_DNA"/>
</dbReference>
<dbReference type="AlphaFoldDB" id="A0A849C5B2"/>
<dbReference type="RefSeq" id="WP_067523513.1">
    <property type="nucleotide sequence ID" value="NZ_JABELX010000009.1"/>
</dbReference>